<organism evidence="2">
    <name type="scientific">marine sediment metagenome</name>
    <dbReference type="NCBI Taxonomy" id="412755"/>
    <lineage>
        <taxon>unclassified sequences</taxon>
        <taxon>metagenomes</taxon>
        <taxon>ecological metagenomes</taxon>
    </lineage>
</organism>
<dbReference type="EMBL" id="LAZR01067323">
    <property type="protein sequence ID" value="KKK51819.1"/>
    <property type="molecule type" value="Genomic_DNA"/>
</dbReference>
<gene>
    <name evidence="2" type="ORF">LCGC14_3111140</name>
</gene>
<name>A0A0F8YCE2_9ZZZZ</name>
<proteinExistence type="predicted"/>
<accession>A0A0F8YCE2</accession>
<protein>
    <submittedName>
        <fullName evidence="2">Uncharacterized protein</fullName>
    </submittedName>
</protein>
<evidence type="ECO:0000313" key="2">
    <source>
        <dbReference type="EMBL" id="KKK51819.1"/>
    </source>
</evidence>
<evidence type="ECO:0000256" key="1">
    <source>
        <dbReference type="SAM" id="MobiDB-lite"/>
    </source>
</evidence>
<sequence>MSKNPLDTDEPFQVTMRNPNPRANRLKDGMKYTVRFEFVQPEWQDFADAYTTGMVIECVGHVTHRNLPGEGEGDGAKGGMRSKHAAMLCNNPDFFDNIGELFKDNADKFDV</sequence>
<comment type="caution">
    <text evidence="2">The sequence shown here is derived from an EMBL/GenBank/DDBJ whole genome shotgun (WGS) entry which is preliminary data.</text>
</comment>
<dbReference type="AlphaFoldDB" id="A0A0F8YCE2"/>
<reference evidence="2" key="1">
    <citation type="journal article" date="2015" name="Nature">
        <title>Complex archaea that bridge the gap between prokaryotes and eukaryotes.</title>
        <authorList>
            <person name="Spang A."/>
            <person name="Saw J.H."/>
            <person name="Jorgensen S.L."/>
            <person name="Zaremba-Niedzwiedzka K."/>
            <person name="Martijn J."/>
            <person name="Lind A.E."/>
            <person name="van Eijk R."/>
            <person name="Schleper C."/>
            <person name="Guy L."/>
            <person name="Ettema T.J."/>
        </authorList>
    </citation>
    <scope>NUCLEOTIDE SEQUENCE</scope>
</reference>
<feature type="region of interest" description="Disordered" evidence="1">
    <location>
        <begin position="1"/>
        <end position="25"/>
    </location>
</feature>